<sequence>MFSYREPLCELEHIQISEHLKLTTSASIKFSSLHDLFPSDLAPSQRLPSLISAAVWFTRGSGLNFSYSINTDRLPLLPLGQIDVAEALGVLLRDAEVWSQLSLQANLSCPTEPVTRTRPRLDFVLSLSQADPEDDSGKTRKPWENKTPTQDTRPPSGVLLAHLEEISVALSFSLELPSDTKRPSTSIPTPADGSGLDDDSMLDTDYSSREPAMLSTSSQKSYSGCLPCSSSTSLLDRLAGPEHAVEKNEVAIASLAKLTDASFRAMIYGKKSPATPGIRMTQGSQAPVLAEIAAPLFSPGFLAAMAQRNNYIPSIARSITAIQNRSKSSIFKLEVQQIAKISLEERLRIFQQSSGVDCTPSTIMTSVIKLRLWQISQRKLFDPNAGRRVKPIQLGVNWPSVHKRSSQEILDGGIPQQCVDGCLSDTDDDLLFDGLSTPEPYDRSRVLPYHDLDMLFEEFGKQELDIDLHSKFLEPDTKSRSTPLSTPADVVLDDESDPFLESLFASSGPNLDNELRNPENGPLDFELEDDLFSELLFGPKDQAHDERLLLSDCDMLDFEKTPSEYNEIVRDSMSEDMLDEQHSPPVPNSEGSDRMLFDGYEDGDASPHANGASDAAV</sequence>
<feature type="region of interest" description="Disordered" evidence="1">
    <location>
        <begin position="177"/>
        <end position="224"/>
    </location>
</feature>
<name>A0A8H3F8Q5_9LECA</name>
<feature type="compositionally biased region" description="Basic and acidic residues" evidence="1">
    <location>
        <begin position="135"/>
        <end position="144"/>
    </location>
</feature>
<proteinExistence type="predicted"/>
<feature type="compositionally biased region" description="Polar residues" evidence="1">
    <location>
        <begin position="214"/>
        <end position="224"/>
    </location>
</feature>
<protein>
    <submittedName>
        <fullName evidence="2">Uncharacterized protein</fullName>
    </submittedName>
</protein>
<dbReference type="AlphaFoldDB" id="A0A8H3F8Q5"/>
<comment type="caution">
    <text evidence="2">The sequence shown here is derived from an EMBL/GenBank/DDBJ whole genome shotgun (WGS) entry which is preliminary data.</text>
</comment>
<feature type="region of interest" description="Disordered" evidence="1">
    <location>
        <begin position="570"/>
        <end position="617"/>
    </location>
</feature>
<gene>
    <name evidence="2" type="ORF">HETSPECPRED_004349</name>
</gene>
<evidence type="ECO:0000256" key="1">
    <source>
        <dbReference type="SAM" id="MobiDB-lite"/>
    </source>
</evidence>
<evidence type="ECO:0000313" key="3">
    <source>
        <dbReference type="Proteomes" id="UP000664521"/>
    </source>
</evidence>
<organism evidence="2 3">
    <name type="scientific">Heterodermia speciosa</name>
    <dbReference type="NCBI Taxonomy" id="116794"/>
    <lineage>
        <taxon>Eukaryota</taxon>
        <taxon>Fungi</taxon>
        <taxon>Dikarya</taxon>
        <taxon>Ascomycota</taxon>
        <taxon>Pezizomycotina</taxon>
        <taxon>Lecanoromycetes</taxon>
        <taxon>OSLEUM clade</taxon>
        <taxon>Lecanoromycetidae</taxon>
        <taxon>Caliciales</taxon>
        <taxon>Physciaceae</taxon>
        <taxon>Heterodermia</taxon>
    </lineage>
</organism>
<reference evidence="2" key="1">
    <citation type="submission" date="2021-03" db="EMBL/GenBank/DDBJ databases">
        <authorList>
            <person name="Tagirdzhanova G."/>
        </authorList>
    </citation>
    <scope>NUCLEOTIDE SEQUENCE</scope>
</reference>
<keyword evidence="3" id="KW-1185">Reference proteome</keyword>
<dbReference type="OrthoDB" id="4187154at2759"/>
<dbReference type="Proteomes" id="UP000664521">
    <property type="component" value="Unassembled WGS sequence"/>
</dbReference>
<dbReference type="EMBL" id="CAJPDS010000026">
    <property type="protein sequence ID" value="CAF9920742.1"/>
    <property type="molecule type" value="Genomic_DNA"/>
</dbReference>
<accession>A0A8H3F8Q5</accession>
<evidence type="ECO:0000313" key="2">
    <source>
        <dbReference type="EMBL" id="CAF9920742.1"/>
    </source>
</evidence>
<feature type="region of interest" description="Disordered" evidence="1">
    <location>
        <begin position="125"/>
        <end position="156"/>
    </location>
</feature>